<evidence type="ECO:0000313" key="1">
    <source>
        <dbReference type="EMBL" id="NKY23497.1"/>
    </source>
</evidence>
<dbReference type="RefSeq" id="WP_168630626.1">
    <property type="nucleotide sequence ID" value="NZ_BONL01000006.1"/>
</dbReference>
<dbReference type="EMBL" id="JAAXOX010000006">
    <property type="protein sequence ID" value="NKY23497.1"/>
    <property type="molecule type" value="Genomic_DNA"/>
</dbReference>
<dbReference type="Proteomes" id="UP000581206">
    <property type="component" value="Unassembled WGS sequence"/>
</dbReference>
<organism evidence="1 2">
    <name type="scientific">Cellulomonas denverensis</name>
    <dbReference type="NCBI Taxonomy" id="264297"/>
    <lineage>
        <taxon>Bacteria</taxon>
        <taxon>Bacillati</taxon>
        <taxon>Actinomycetota</taxon>
        <taxon>Actinomycetes</taxon>
        <taxon>Micrococcales</taxon>
        <taxon>Cellulomonadaceae</taxon>
        <taxon>Cellulomonas</taxon>
    </lineage>
</organism>
<evidence type="ECO:0008006" key="3">
    <source>
        <dbReference type="Google" id="ProtNLM"/>
    </source>
</evidence>
<evidence type="ECO:0000313" key="2">
    <source>
        <dbReference type="Proteomes" id="UP000581206"/>
    </source>
</evidence>
<reference evidence="1 2" key="1">
    <citation type="submission" date="2020-04" db="EMBL/GenBank/DDBJ databases">
        <title>MicrobeNet Type strains.</title>
        <authorList>
            <person name="Nicholson A.C."/>
        </authorList>
    </citation>
    <scope>NUCLEOTIDE SEQUENCE [LARGE SCALE GENOMIC DNA]</scope>
    <source>
        <strain evidence="1 2">ATCC BAA-788</strain>
    </source>
</reference>
<dbReference type="SUPFAM" id="SSF88723">
    <property type="entry name" value="PIN domain-like"/>
    <property type="match status" value="1"/>
</dbReference>
<dbReference type="InterPro" id="IPR029060">
    <property type="entry name" value="PIN-like_dom_sf"/>
</dbReference>
<gene>
    <name evidence="1" type="ORF">HGA03_12570</name>
</gene>
<protein>
    <recommendedName>
        <fullName evidence="3">PIN domain-containing protein</fullName>
    </recommendedName>
</protein>
<proteinExistence type="predicted"/>
<sequence length="143" mass="15964">MNEDWYLIDANVLTRLTAVQRSSAFVRDRCRIPADVMHEVRGLPDRSAIAHLELPLDAPILLRLRDVMATIDPGDFSLIDLYHNKGTADPVLIAAALALDHGEGRLWPIRWHVVSDDHAVRETASTLGVPRLSRDELLNLIGC</sequence>
<name>A0A7X6QZU9_9CELL</name>
<accession>A0A7X6QZU9</accession>
<keyword evidence="2" id="KW-1185">Reference proteome</keyword>
<comment type="caution">
    <text evidence="1">The sequence shown here is derived from an EMBL/GenBank/DDBJ whole genome shotgun (WGS) entry which is preliminary data.</text>
</comment>
<dbReference type="AlphaFoldDB" id="A0A7X6QZU9"/>